<evidence type="ECO:0000313" key="2">
    <source>
        <dbReference type="EMBL" id="MBU5437876.1"/>
    </source>
</evidence>
<dbReference type="Pfam" id="PF06496">
    <property type="entry name" value="DUF1097"/>
    <property type="match status" value="1"/>
</dbReference>
<feature type="transmembrane region" description="Helical" evidence="1">
    <location>
        <begin position="55"/>
        <end position="71"/>
    </location>
</feature>
<evidence type="ECO:0000313" key="3">
    <source>
        <dbReference type="Proteomes" id="UP000749471"/>
    </source>
</evidence>
<gene>
    <name evidence="2" type="ORF">KQI42_07640</name>
</gene>
<feature type="transmembrane region" description="Helical" evidence="1">
    <location>
        <begin position="20"/>
        <end position="43"/>
    </location>
</feature>
<accession>A0ABS6E4X6</accession>
<comment type="caution">
    <text evidence="2">The sequence shown here is derived from an EMBL/GenBank/DDBJ whole genome shotgun (WGS) entry which is preliminary data.</text>
</comment>
<dbReference type="RefSeq" id="WP_216518622.1">
    <property type="nucleotide sequence ID" value="NZ_JAHLPM010000005.1"/>
</dbReference>
<proteinExistence type="predicted"/>
<feature type="transmembrane region" description="Helical" evidence="1">
    <location>
        <begin position="123"/>
        <end position="146"/>
    </location>
</feature>
<dbReference type="Proteomes" id="UP000749471">
    <property type="component" value="Unassembled WGS sequence"/>
</dbReference>
<organism evidence="2 3">
    <name type="scientific">Tissierella simiarum</name>
    <dbReference type="NCBI Taxonomy" id="2841534"/>
    <lineage>
        <taxon>Bacteria</taxon>
        <taxon>Bacillati</taxon>
        <taxon>Bacillota</taxon>
        <taxon>Tissierellia</taxon>
        <taxon>Tissierellales</taxon>
        <taxon>Tissierellaceae</taxon>
        <taxon>Tissierella</taxon>
    </lineage>
</organism>
<evidence type="ECO:0000256" key="1">
    <source>
        <dbReference type="SAM" id="Phobius"/>
    </source>
</evidence>
<dbReference type="EMBL" id="JAHLPM010000005">
    <property type="protein sequence ID" value="MBU5437876.1"/>
    <property type="molecule type" value="Genomic_DNA"/>
</dbReference>
<protein>
    <submittedName>
        <fullName evidence="2">DUF1097 domain-containing protein</fullName>
    </submittedName>
</protein>
<name>A0ABS6E4X6_9FIRM</name>
<keyword evidence="1" id="KW-0472">Membrane</keyword>
<sequence length="158" mass="16899">MVINLLIYTSISVGLLSGIWGFIGSSFGLLTWVGFVGCTSYYASGGKLSGLRKSVAANMTGVLWAMAIIITSKYIPFSSAGAIMTGVFSFIMCAQAKFELLSFIPGTFCGSFSTFGADGNWKLVIISLLCGAILGYVSDMGGIWLYNLTKKEKQISYQ</sequence>
<reference evidence="2 3" key="1">
    <citation type="submission" date="2021-06" db="EMBL/GenBank/DDBJ databases">
        <authorList>
            <person name="Sun Q."/>
            <person name="Li D."/>
        </authorList>
    </citation>
    <scope>NUCLEOTIDE SEQUENCE [LARGE SCALE GENOMIC DNA]</scope>
    <source>
        <strain evidence="2 3">MSJ-40</strain>
    </source>
</reference>
<keyword evidence="1" id="KW-1133">Transmembrane helix</keyword>
<dbReference type="InterPro" id="IPR009476">
    <property type="entry name" value="DUF1097"/>
</dbReference>
<keyword evidence="1" id="KW-0812">Transmembrane</keyword>
<keyword evidence="3" id="KW-1185">Reference proteome</keyword>